<evidence type="ECO:0000313" key="2">
    <source>
        <dbReference type="EMBL" id="SIO96563.1"/>
    </source>
</evidence>
<evidence type="ECO:0000256" key="1">
    <source>
        <dbReference type="SAM" id="MobiDB-lite"/>
    </source>
</evidence>
<evidence type="ECO:0000313" key="3">
    <source>
        <dbReference type="Proteomes" id="UP000184774"/>
    </source>
</evidence>
<dbReference type="OrthoDB" id="5864577at2"/>
<sequence>MYEIRADKRSYLRVKEQFELLKLDKKARARVLKELGKYITKTTKKNIRAQRDPDGKSWSKRKKGRRKMLRGFTKKLKHFQKDNNRVLVVGWPSRRGTVALAHHTGEAEKSGLQQRFKQAKKAKEPKKTDPATREQAKELRDLGYRLPPQGRQKRGKKPTLKFITQNMTVAEAAKLISDLENKTPSRKWEVDRPERRLIGISPKRAAMIIKRELNRNRSN</sequence>
<gene>
    <name evidence="2" type="ORF">VSP9026_04366</name>
</gene>
<dbReference type="RefSeq" id="WP_038157299.1">
    <property type="nucleotide sequence ID" value="NZ_AP024907.1"/>
</dbReference>
<reference evidence="2 3" key="1">
    <citation type="submission" date="2016-12" db="EMBL/GenBank/DDBJ databases">
        <authorList>
            <person name="Song W.-J."/>
            <person name="Kurnit D.M."/>
        </authorList>
    </citation>
    <scope>NUCLEOTIDE SEQUENCE [LARGE SCALE GENOMIC DNA]</scope>
    <source>
        <strain evidence="2 3">CECT 9026</strain>
    </source>
</reference>
<accession>A0A1N6MAX4</accession>
<name>A0A1N6MAX4_9VIBR</name>
<feature type="region of interest" description="Disordered" evidence="1">
    <location>
        <begin position="43"/>
        <end position="67"/>
    </location>
</feature>
<dbReference type="InterPro" id="IPR006522">
    <property type="entry name" value="Phage_virion_morphogenesis"/>
</dbReference>
<organism evidence="2 3">
    <name type="scientific">Vibrio spartinae</name>
    <dbReference type="NCBI Taxonomy" id="1918945"/>
    <lineage>
        <taxon>Bacteria</taxon>
        <taxon>Pseudomonadati</taxon>
        <taxon>Pseudomonadota</taxon>
        <taxon>Gammaproteobacteria</taxon>
        <taxon>Vibrionales</taxon>
        <taxon>Vibrionaceae</taxon>
        <taxon>Vibrio</taxon>
    </lineage>
</organism>
<protein>
    <submittedName>
        <fullName evidence="2">Phage virion morphogenesis family protein</fullName>
    </submittedName>
</protein>
<feature type="compositionally biased region" description="Basic residues" evidence="1">
    <location>
        <begin position="58"/>
        <end position="67"/>
    </location>
</feature>
<dbReference type="EMBL" id="FSSB01000032">
    <property type="protein sequence ID" value="SIO96563.1"/>
    <property type="molecule type" value="Genomic_DNA"/>
</dbReference>
<dbReference type="AlphaFoldDB" id="A0A1N6MAX4"/>
<dbReference type="Pfam" id="PF05069">
    <property type="entry name" value="Phage_tail_S"/>
    <property type="match status" value="1"/>
</dbReference>
<dbReference type="NCBIfam" id="TIGR01635">
    <property type="entry name" value="tail_comp_S"/>
    <property type="match status" value="1"/>
</dbReference>
<feature type="compositionally biased region" description="Basic and acidic residues" evidence="1">
    <location>
        <begin position="121"/>
        <end position="140"/>
    </location>
</feature>
<dbReference type="Proteomes" id="UP000184774">
    <property type="component" value="Unassembled WGS sequence"/>
</dbReference>
<proteinExistence type="predicted"/>
<feature type="region of interest" description="Disordered" evidence="1">
    <location>
        <begin position="118"/>
        <end position="140"/>
    </location>
</feature>